<dbReference type="RefSeq" id="WP_204465798.1">
    <property type="nucleotide sequence ID" value="NZ_JAFBCV010000004.1"/>
</dbReference>
<dbReference type="EC" id="3.1.26.-" evidence="7"/>
<dbReference type="Gene3D" id="2.40.50.140">
    <property type="entry name" value="Nucleic acid-binding proteins"/>
    <property type="match status" value="1"/>
</dbReference>
<keyword evidence="5" id="KW-0694">RNA-binding</keyword>
<keyword evidence="8" id="KW-1185">Reference proteome</keyword>
<sequence length="495" mass="56452">MKQTIRMTKSPLKREAVVMENGDAVEWFIESDHIPKLVGSVFKGKVDKVLPGMQAAFINIGMDKNGFIHRDELLSYHLDRDETKEKKSITSYLSKGMELTVQVTKEGVGDKGPRLSGVVSIPGSHLVYMPEGNYVAISRRIASDEKRTELAKAIEPFLQGQEGVIVRTQAAEQDTAAISEELAFLRSLWFHTKQEEQSKPPFLLYQASSLMETLIKSYLMEPLQEWVVDDYNDFQLLRRLVGGKWIDRIRLYPHQGSSFEEINNQLEKAQKRRYWLKNGSFLVFDEAEAMTVIDVNSGKYTGKHNQAETAFTVNKQAVVDICKQIRLRNYSGIIIIDFIDMADDTARNRILSLMEKELTKDRIKTSIKGFTQLGLLEMTRKKTRHSIKQSLSTECSVCKGSGGALSIHAHAFELERLLLTYRDQSVVVKVTPELNHLMFDADNVQKERLEAWTGTTLYLQLDLKQRLCSHQPYQIVYAGSNEEAIIYTKRASEQD</sequence>
<dbReference type="EMBL" id="JAFBCV010000004">
    <property type="protein sequence ID" value="MBM7838588.1"/>
    <property type="molecule type" value="Genomic_DNA"/>
</dbReference>
<comment type="cofactor">
    <cofactor evidence="1">
        <name>Mg(2+)</name>
        <dbReference type="ChEBI" id="CHEBI:18420"/>
    </cofactor>
</comment>
<organism evidence="7 8">
    <name type="scientific">Shouchella xiaoxiensis</name>
    <dbReference type="NCBI Taxonomy" id="766895"/>
    <lineage>
        <taxon>Bacteria</taxon>
        <taxon>Bacillati</taxon>
        <taxon>Bacillota</taxon>
        <taxon>Bacilli</taxon>
        <taxon>Bacillales</taxon>
        <taxon>Bacillaceae</taxon>
        <taxon>Shouchella</taxon>
    </lineage>
</organism>
<reference evidence="7" key="1">
    <citation type="submission" date="2021-01" db="EMBL/GenBank/DDBJ databases">
        <title>Genomic Encyclopedia of Type Strains, Phase IV (KMG-IV): sequencing the most valuable type-strain genomes for metagenomic binning, comparative biology and taxonomic classification.</title>
        <authorList>
            <person name="Goeker M."/>
        </authorList>
    </citation>
    <scope>NUCLEOTIDE SEQUENCE</scope>
    <source>
        <strain evidence="7">DSM 21943</strain>
    </source>
</reference>
<dbReference type="SMART" id="SM00316">
    <property type="entry name" value="S1"/>
    <property type="match status" value="1"/>
</dbReference>
<dbReference type="SUPFAM" id="SSF50249">
    <property type="entry name" value="Nucleic acid-binding proteins"/>
    <property type="match status" value="1"/>
</dbReference>
<evidence type="ECO:0000313" key="8">
    <source>
        <dbReference type="Proteomes" id="UP001179280"/>
    </source>
</evidence>
<evidence type="ECO:0000256" key="5">
    <source>
        <dbReference type="ARBA" id="ARBA00022884"/>
    </source>
</evidence>
<protein>
    <submittedName>
        <fullName evidence="7">Ribonuclease G</fullName>
        <ecNumber evidence="7">3.1.26.-</ecNumber>
    </submittedName>
</protein>
<comment type="caution">
    <text evidence="7">The sequence shown here is derived from an EMBL/GenBank/DDBJ whole genome shotgun (WGS) entry which is preliminary data.</text>
</comment>
<dbReference type="PROSITE" id="PS50126">
    <property type="entry name" value="S1"/>
    <property type="match status" value="1"/>
</dbReference>
<dbReference type="InterPro" id="IPR019307">
    <property type="entry name" value="RNA-bd_AU-1/RNase_E/G"/>
</dbReference>
<dbReference type="InterPro" id="IPR012340">
    <property type="entry name" value="NA-bd_OB-fold"/>
</dbReference>
<dbReference type="InterPro" id="IPR004659">
    <property type="entry name" value="RNase_E/G"/>
</dbReference>
<keyword evidence="4" id="KW-0460">Magnesium</keyword>
<evidence type="ECO:0000259" key="6">
    <source>
        <dbReference type="PROSITE" id="PS50126"/>
    </source>
</evidence>
<dbReference type="PANTHER" id="PTHR30001">
    <property type="entry name" value="RIBONUCLEASE"/>
    <property type="match status" value="1"/>
</dbReference>
<dbReference type="InterPro" id="IPR003029">
    <property type="entry name" value="S1_domain"/>
</dbReference>
<proteinExistence type="predicted"/>
<accession>A0ABS2SSV0</accession>
<dbReference type="Proteomes" id="UP001179280">
    <property type="component" value="Unassembled WGS sequence"/>
</dbReference>
<keyword evidence="2" id="KW-0479">Metal-binding</keyword>
<feature type="domain" description="S1 motif" evidence="6">
    <location>
        <begin position="39"/>
        <end position="105"/>
    </location>
</feature>
<dbReference type="PANTHER" id="PTHR30001:SF0">
    <property type="entry name" value="RIBONUCLEASE G"/>
    <property type="match status" value="1"/>
</dbReference>
<evidence type="ECO:0000313" key="7">
    <source>
        <dbReference type="EMBL" id="MBM7838588.1"/>
    </source>
</evidence>
<evidence type="ECO:0000256" key="1">
    <source>
        <dbReference type="ARBA" id="ARBA00001946"/>
    </source>
</evidence>
<dbReference type="Pfam" id="PF10150">
    <property type="entry name" value="RNase_E_G"/>
    <property type="match status" value="1"/>
</dbReference>
<evidence type="ECO:0000256" key="2">
    <source>
        <dbReference type="ARBA" id="ARBA00022723"/>
    </source>
</evidence>
<dbReference type="NCBIfam" id="TIGR00757">
    <property type="entry name" value="RNaseEG"/>
    <property type="match status" value="1"/>
</dbReference>
<dbReference type="GO" id="GO:0016787">
    <property type="term" value="F:hydrolase activity"/>
    <property type="evidence" value="ECO:0007669"/>
    <property type="project" value="UniProtKB-KW"/>
</dbReference>
<name>A0ABS2SSV0_9BACI</name>
<evidence type="ECO:0000256" key="3">
    <source>
        <dbReference type="ARBA" id="ARBA00022801"/>
    </source>
</evidence>
<dbReference type="CDD" id="cd04453">
    <property type="entry name" value="S1_RNase_E"/>
    <property type="match status" value="1"/>
</dbReference>
<gene>
    <name evidence="7" type="ORF">JOC54_001844</name>
</gene>
<keyword evidence="3 7" id="KW-0378">Hydrolase</keyword>
<evidence type="ECO:0000256" key="4">
    <source>
        <dbReference type="ARBA" id="ARBA00022842"/>
    </source>
</evidence>